<proteinExistence type="predicted"/>
<dbReference type="OrthoDB" id="4851231at2759"/>
<gene>
    <name evidence="1" type="ORF">CCHL11_06703</name>
</gene>
<dbReference type="EMBL" id="MPGH01000059">
    <property type="protein sequence ID" value="OLN92821.1"/>
    <property type="molecule type" value="Genomic_DNA"/>
</dbReference>
<sequence>MAAIAVFNYLNHPDVLPTVQTNRENIIVAARLLASLIVEFATLEALVREFDEAWYANAADRTRNWVDEMLDDMESALVPLVLANRAPPNTAAITAMIRRLRDRKGDIKAPPRK</sequence>
<protein>
    <submittedName>
        <fullName evidence="1">Uncharacterized protein</fullName>
    </submittedName>
</protein>
<reference evidence="1 2" key="1">
    <citation type="submission" date="2016-11" db="EMBL/GenBank/DDBJ databases">
        <title>Draft Genome Assembly of Colletotrichum chlorophyti a pathogen of herbaceous plants.</title>
        <authorList>
            <person name="Gan P."/>
            <person name="Narusaka M."/>
            <person name="Tsushima A."/>
            <person name="Narusaka Y."/>
            <person name="Takano Y."/>
            <person name="Shirasu K."/>
        </authorList>
    </citation>
    <scope>NUCLEOTIDE SEQUENCE [LARGE SCALE GENOMIC DNA]</scope>
    <source>
        <strain evidence="1 2">NTL11</strain>
    </source>
</reference>
<name>A0A1Q8RZB2_9PEZI</name>
<organism evidence="1 2">
    <name type="scientific">Colletotrichum chlorophyti</name>
    <dbReference type="NCBI Taxonomy" id="708187"/>
    <lineage>
        <taxon>Eukaryota</taxon>
        <taxon>Fungi</taxon>
        <taxon>Dikarya</taxon>
        <taxon>Ascomycota</taxon>
        <taxon>Pezizomycotina</taxon>
        <taxon>Sordariomycetes</taxon>
        <taxon>Hypocreomycetidae</taxon>
        <taxon>Glomerellales</taxon>
        <taxon>Glomerellaceae</taxon>
        <taxon>Colletotrichum</taxon>
    </lineage>
</organism>
<dbReference type="AlphaFoldDB" id="A0A1Q8RZB2"/>
<comment type="caution">
    <text evidence="1">The sequence shown here is derived from an EMBL/GenBank/DDBJ whole genome shotgun (WGS) entry which is preliminary data.</text>
</comment>
<keyword evidence="2" id="KW-1185">Reference proteome</keyword>
<dbReference type="Proteomes" id="UP000186583">
    <property type="component" value="Unassembled WGS sequence"/>
</dbReference>
<evidence type="ECO:0000313" key="2">
    <source>
        <dbReference type="Proteomes" id="UP000186583"/>
    </source>
</evidence>
<accession>A0A1Q8RZB2</accession>
<evidence type="ECO:0000313" key="1">
    <source>
        <dbReference type="EMBL" id="OLN92821.1"/>
    </source>
</evidence>